<dbReference type="InterPro" id="IPR013083">
    <property type="entry name" value="Znf_RING/FYVE/PHD"/>
</dbReference>
<dbReference type="EMBL" id="GDIQ01022480">
    <property type="protein sequence ID" value="JAN72257.1"/>
    <property type="molecule type" value="Transcribed_RNA"/>
</dbReference>
<dbReference type="OrthoDB" id="5846437at2759"/>
<evidence type="ECO:0000256" key="8">
    <source>
        <dbReference type="SAM" id="MobiDB-lite"/>
    </source>
</evidence>
<feature type="region of interest" description="Disordered" evidence="8">
    <location>
        <begin position="39"/>
        <end position="149"/>
    </location>
</feature>
<evidence type="ECO:0000256" key="7">
    <source>
        <dbReference type="ARBA" id="ARBA00023242"/>
    </source>
</evidence>
<dbReference type="GO" id="GO:0034472">
    <property type="term" value="P:snRNA 3'-end processing"/>
    <property type="evidence" value="ECO:0007669"/>
    <property type="project" value="TreeGrafter"/>
</dbReference>
<dbReference type="Gene3D" id="3.30.40.10">
    <property type="entry name" value="Zinc/RING finger domain, C3HC4 (zinc finger)"/>
    <property type="match status" value="1"/>
</dbReference>
<dbReference type="Pfam" id="PF00628">
    <property type="entry name" value="PHD"/>
    <property type="match status" value="1"/>
</dbReference>
<keyword evidence="4" id="KW-0479">Metal-binding</keyword>
<keyword evidence="9" id="KW-1133">Transmembrane helix</keyword>
<evidence type="ECO:0000256" key="1">
    <source>
        <dbReference type="ARBA" id="ARBA00004123"/>
    </source>
</evidence>
<feature type="compositionally biased region" description="Basic and acidic residues" evidence="8">
    <location>
        <begin position="107"/>
        <end position="122"/>
    </location>
</feature>
<accession>A0A0P6H9N6</accession>
<dbReference type="GO" id="GO:0160232">
    <property type="term" value="C:INTAC complex"/>
    <property type="evidence" value="ECO:0007669"/>
    <property type="project" value="UniProtKB-ARBA"/>
</dbReference>
<keyword evidence="5" id="KW-0863">Zinc-finger</keyword>
<feature type="compositionally biased region" description="Basic and acidic residues" evidence="8">
    <location>
        <begin position="57"/>
        <end position="67"/>
    </location>
</feature>
<evidence type="ECO:0000256" key="5">
    <source>
        <dbReference type="ARBA" id="ARBA00022771"/>
    </source>
</evidence>
<feature type="compositionally biased region" description="Low complexity" evidence="8">
    <location>
        <begin position="228"/>
        <end position="238"/>
    </location>
</feature>
<dbReference type="SUPFAM" id="SSF57903">
    <property type="entry name" value="FYVE/PHD zinc finger"/>
    <property type="match status" value="1"/>
</dbReference>
<organism evidence="10">
    <name type="scientific">Daphnia magna</name>
    <dbReference type="NCBI Taxonomy" id="35525"/>
    <lineage>
        <taxon>Eukaryota</taxon>
        <taxon>Metazoa</taxon>
        <taxon>Ecdysozoa</taxon>
        <taxon>Arthropoda</taxon>
        <taxon>Crustacea</taxon>
        <taxon>Branchiopoda</taxon>
        <taxon>Diplostraca</taxon>
        <taxon>Cladocera</taxon>
        <taxon>Anomopoda</taxon>
        <taxon>Daphniidae</taxon>
        <taxon>Daphnia</taxon>
    </lineage>
</organism>
<sequence length="372" mass="41017">MDGLIEPYLVKAISLLHSSAKDSGDQLKAMLDEAIRLKNETNNSSSVSKLPPPLTMIKRETKKKNDFFYDEDIPLSKRRKESPRSSQPSSPATSVFEKTKEPKRKHDTIFNDEDVKKFKDSPRSSQPGSPAESSPRNLGSPSAARKNDDLDSLIDADDLAQEIMDLHCVICTGLDVTSGNQLVECQECHGLYHQECHQPNISDAEVNDPRSVFFCSECSKSMKKTASRPKSSSSRESPITFYKSRSDSPNSVSGKSSAGLMATFNKQQTLPHKSTGVSGTSSKSTSSSSSSSNSSSGNNTNGTHPLLMPINDSKILKNELQQNCKRSANLESSQFRSVQDKVLILFLLSSFSYTIFQTIIFYFWLSSSRNLG</sequence>
<dbReference type="InterPro" id="IPR019786">
    <property type="entry name" value="Zinc_finger_PHD-type_CS"/>
</dbReference>
<feature type="region of interest" description="Disordered" evidence="8">
    <location>
        <begin position="269"/>
        <end position="308"/>
    </location>
</feature>
<evidence type="ECO:0000256" key="2">
    <source>
        <dbReference type="ARBA" id="ARBA00006009"/>
    </source>
</evidence>
<evidence type="ECO:0000256" key="3">
    <source>
        <dbReference type="ARBA" id="ARBA00016814"/>
    </source>
</evidence>
<dbReference type="AlphaFoldDB" id="A0A0P6H9N6"/>
<feature type="compositionally biased region" description="Polar residues" evidence="8">
    <location>
        <begin position="247"/>
        <end position="256"/>
    </location>
</feature>
<reference evidence="10" key="1">
    <citation type="submission" date="2015-10" db="EMBL/GenBank/DDBJ databases">
        <title>EvidentialGene: Evidence-directed Construction of Complete mRNA Transcriptomes without Genomes.</title>
        <authorList>
            <person name="Gilbert D.G."/>
        </authorList>
    </citation>
    <scope>NUCLEOTIDE SEQUENCE</scope>
</reference>
<protein>
    <recommendedName>
        <fullName evidence="3">Integrator complex subunit 12</fullName>
    </recommendedName>
</protein>
<dbReference type="InterPro" id="IPR051776">
    <property type="entry name" value="Integrator_subunit_12"/>
</dbReference>
<keyword evidence="9" id="KW-0812">Transmembrane</keyword>
<name>A0A0P6H9N6_9CRUS</name>
<dbReference type="CDD" id="cd15501">
    <property type="entry name" value="PHD_Int12"/>
    <property type="match status" value="1"/>
</dbReference>
<feature type="transmembrane region" description="Helical" evidence="9">
    <location>
        <begin position="342"/>
        <end position="365"/>
    </location>
</feature>
<feature type="compositionally biased region" description="Low complexity" evidence="8">
    <location>
        <begin position="274"/>
        <end position="303"/>
    </location>
</feature>
<dbReference type="InterPro" id="IPR011011">
    <property type="entry name" value="Znf_FYVE_PHD"/>
</dbReference>
<evidence type="ECO:0000256" key="6">
    <source>
        <dbReference type="ARBA" id="ARBA00022833"/>
    </source>
</evidence>
<dbReference type="GO" id="GO:0032039">
    <property type="term" value="C:integrator complex"/>
    <property type="evidence" value="ECO:0007669"/>
    <property type="project" value="UniProtKB-ARBA"/>
</dbReference>
<dbReference type="InterPro" id="IPR039054">
    <property type="entry name" value="Int12_PHD"/>
</dbReference>
<dbReference type="GO" id="GO:0008270">
    <property type="term" value="F:zinc ion binding"/>
    <property type="evidence" value="ECO:0007669"/>
    <property type="project" value="UniProtKB-KW"/>
</dbReference>
<dbReference type="GO" id="GO:0160240">
    <property type="term" value="P:RNA polymerase II transcription initiation surveillance"/>
    <property type="evidence" value="ECO:0007669"/>
    <property type="project" value="UniProtKB-ARBA"/>
</dbReference>
<comment type="subcellular location">
    <subcellularLocation>
        <location evidence="1">Nucleus</location>
    </subcellularLocation>
</comment>
<dbReference type="PROSITE" id="PS50016">
    <property type="entry name" value="ZF_PHD_2"/>
    <property type="match status" value="1"/>
</dbReference>
<keyword evidence="9" id="KW-0472">Membrane</keyword>
<keyword evidence="6" id="KW-0862">Zinc</keyword>
<feature type="region of interest" description="Disordered" evidence="8">
    <location>
        <begin position="224"/>
        <end position="257"/>
    </location>
</feature>
<dbReference type="FunFam" id="3.30.40.10:FF:000101">
    <property type="entry name" value="Integrator complex subunit 12"/>
    <property type="match status" value="1"/>
</dbReference>
<dbReference type="SMART" id="SM00249">
    <property type="entry name" value="PHD"/>
    <property type="match status" value="1"/>
</dbReference>
<dbReference type="PANTHER" id="PTHR13415:SF2">
    <property type="entry name" value="INTEGRATOR COMPLEX SUBUNIT 12"/>
    <property type="match status" value="1"/>
</dbReference>
<feature type="compositionally biased region" description="Polar residues" evidence="8">
    <location>
        <begin position="123"/>
        <end position="140"/>
    </location>
</feature>
<dbReference type="InterPro" id="IPR001965">
    <property type="entry name" value="Znf_PHD"/>
</dbReference>
<proteinExistence type="inferred from homology"/>
<keyword evidence="7" id="KW-0539">Nucleus</keyword>
<dbReference type="PANTHER" id="PTHR13415">
    <property type="entry name" value="NUCLEAR FACTOR-RELATED"/>
    <property type="match status" value="1"/>
</dbReference>
<evidence type="ECO:0000256" key="9">
    <source>
        <dbReference type="SAM" id="Phobius"/>
    </source>
</evidence>
<evidence type="ECO:0000313" key="10">
    <source>
        <dbReference type="EMBL" id="JAN72257.1"/>
    </source>
</evidence>
<dbReference type="InterPro" id="IPR019787">
    <property type="entry name" value="Znf_PHD-finger"/>
</dbReference>
<dbReference type="PROSITE" id="PS01359">
    <property type="entry name" value="ZF_PHD_1"/>
    <property type="match status" value="1"/>
</dbReference>
<feature type="compositionally biased region" description="Polar residues" evidence="8">
    <location>
        <begin position="84"/>
        <end position="93"/>
    </location>
</feature>
<evidence type="ECO:0000256" key="4">
    <source>
        <dbReference type="ARBA" id="ARBA00022723"/>
    </source>
</evidence>
<comment type="similarity">
    <text evidence="2">Belongs to the Integrator subunit 12 family.</text>
</comment>